<dbReference type="InterPro" id="IPR027417">
    <property type="entry name" value="P-loop_NTPase"/>
</dbReference>
<evidence type="ECO:0000256" key="1">
    <source>
        <dbReference type="ARBA" id="ARBA00006611"/>
    </source>
</evidence>
<keyword evidence="2" id="KW-0547">Nucleotide-binding</keyword>
<evidence type="ECO:0000256" key="2">
    <source>
        <dbReference type="ARBA" id="ARBA00022741"/>
    </source>
</evidence>
<dbReference type="RefSeq" id="WP_038023037.1">
    <property type="nucleotide sequence ID" value="NZ_JPKR02000003.1"/>
</dbReference>
<dbReference type="PANTHER" id="PTHR30258:SF1">
    <property type="entry name" value="PROTEIN TRANSPORT PROTEIN HOFB HOMOLOG"/>
    <property type="match status" value="1"/>
</dbReference>
<reference evidence="5" key="1">
    <citation type="submission" date="2014-12" db="EMBL/GenBank/DDBJ databases">
        <title>The draft genome of the Tatumella morbirosei type strain, LMG23360T isolated from pineapple rot.</title>
        <authorList>
            <person name="Smits T.H."/>
            <person name="Palmer M."/>
            <person name="Venter S.N."/>
            <person name="Duffy B."/>
            <person name="Steenkamp E.T."/>
            <person name="Chan W.Y."/>
            <person name="Coutinho T.A."/>
            <person name="Coetzee M.P."/>
            <person name="De Maayer P."/>
        </authorList>
    </citation>
    <scope>NUCLEOTIDE SEQUENCE [LARGE SCALE GENOMIC DNA]</scope>
    <source>
        <strain evidence="5">LMG 23360</strain>
    </source>
</reference>
<evidence type="ECO:0000256" key="3">
    <source>
        <dbReference type="ARBA" id="ARBA00022840"/>
    </source>
</evidence>
<dbReference type="InterPro" id="IPR001482">
    <property type="entry name" value="T2SS/T4SS_dom"/>
</dbReference>
<evidence type="ECO:0000313" key="6">
    <source>
        <dbReference type="Proteomes" id="UP000029577"/>
    </source>
</evidence>
<dbReference type="NCBIfam" id="NF007755">
    <property type="entry name" value="PRK10436.1"/>
    <property type="match status" value="1"/>
</dbReference>
<feature type="domain" description="Bacterial type II secretion system protein E" evidence="4">
    <location>
        <begin position="282"/>
        <end position="296"/>
    </location>
</feature>
<dbReference type="GO" id="GO:0016887">
    <property type="term" value="F:ATP hydrolysis activity"/>
    <property type="evidence" value="ECO:0007669"/>
    <property type="project" value="TreeGrafter"/>
</dbReference>
<dbReference type="Pfam" id="PF00437">
    <property type="entry name" value="T2SSE"/>
    <property type="match status" value="1"/>
</dbReference>
<dbReference type="Proteomes" id="UP000029577">
    <property type="component" value="Unassembled WGS sequence"/>
</dbReference>
<protein>
    <submittedName>
        <fullName evidence="5">Transporter HofB</fullName>
    </submittedName>
</protein>
<dbReference type="EMBL" id="JPKR02000003">
    <property type="protein sequence ID" value="KGD70534.1"/>
    <property type="molecule type" value="Genomic_DNA"/>
</dbReference>
<dbReference type="PROSITE" id="PS00662">
    <property type="entry name" value="T2SP_E"/>
    <property type="match status" value="1"/>
</dbReference>
<dbReference type="GO" id="GO:0005524">
    <property type="term" value="F:ATP binding"/>
    <property type="evidence" value="ECO:0007669"/>
    <property type="project" value="UniProtKB-KW"/>
</dbReference>
<dbReference type="PANTHER" id="PTHR30258">
    <property type="entry name" value="TYPE II SECRETION SYSTEM PROTEIN GSPE-RELATED"/>
    <property type="match status" value="1"/>
</dbReference>
<comment type="similarity">
    <text evidence="1">Belongs to the GSP E family.</text>
</comment>
<keyword evidence="6" id="KW-1185">Reference proteome</keyword>
<sequence>MTSLPLDLLCRQLPACIIFRDHQRMILAVTSQPSAEIIETLCFASQCQVEFEIWPEARIESHLRNQPSHLTQEAPEYEAPGVPQIASQLLHLAVRQRASDIHLEQTLQGVVIRLRIDGLLQPASLPGSCTAQALIARFKILAGLDIAESRLPQDGQLSLEINGENHSFRLSTLPTRLGEKLVLRRLQLLPATLDPQQLGLSEHHLRQVLNVLNQPQGMILVTGPTGSGKTFTLYSLLNKLNSSDKNLSSVEDPVEMPLNGINQSQINSKAGLDFARILRALLRQDPDVIMIGEIRDNETAEIAVKAAQTGHLVLSTLHTNSTHETLIRLRQMGIAGYLLAASLKLVIAQRLVRKLCYHCRKVSATEITLPASFGEPCLTHWLPVGCDHCFSGYYGRIALFEILTVQGELHQAIARDASAEELKTITIRQGMQTLFIAGLNAVREGQTSWAEVVRITGGPGGSFNIV</sequence>
<gene>
    <name evidence="5" type="ORF">HA49_19040</name>
</gene>
<accession>A0A095T1R3</accession>
<organism evidence="5 6">
    <name type="scientific">Tatumella morbirosei</name>
    <dbReference type="NCBI Taxonomy" id="642227"/>
    <lineage>
        <taxon>Bacteria</taxon>
        <taxon>Pseudomonadati</taxon>
        <taxon>Pseudomonadota</taxon>
        <taxon>Gammaproteobacteria</taxon>
        <taxon>Enterobacterales</taxon>
        <taxon>Erwiniaceae</taxon>
        <taxon>Tatumella</taxon>
    </lineage>
</organism>
<comment type="caution">
    <text evidence="5">The sequence shown here is derived from an EMBL/GenBank/DDBJ whole genome shotgun (WGS) entry which is preliminary data.</text>
</comment>
<evidence type="ECO:0000259" key="4">
    <source>
        <dbReference type="PROSITE" id="PS00662"/>
    </source>
</evidence>
<dbReference type="SMART" id="SM00382">
    <property type="entry name" value="AAA"/>
    <property type="match status" value="1"/>
</dbReference>
<dbReference type="OrthoDB" id="9804785at2"/>
<dbReference type="CDD" id="cd01129">
    <property type="entry name" value="PulE-GspE-like"/>
    <property type="match status" value="1"/>
</dbReference>
<name>A0A095T1R3_9GAMM</name>
<dbReference type="GO" id="GO:0005886">
    <property type="term" value="C:plasma membrane"/>
    <property type="evidence" value="ECO:0007669"/>
    <property type="project" value="TreeGrafter"/>
</dbReference>
<proteinExistence type="inferred from homology"/>
<dbReference type="Gene3D" id="3.40.50.300">
    <property type="entry name" value="P-loop containing nucleotide triphosphate hydrolases"/>
    <property type="match status" value="1"/>
</dbReference>
<dbReference type="InterPro" id="IPR003593">
    <property type="entry name" value="AAA+_ATPase"/>
</dbReference>
<keyword evidence="3" id="KW-0067">ATP-binding</keyword>
<dbReference type="Gene3D" id="3.30.450.90">
    <property type="match status" value="1"/>
</dbReference>
<dbReference type="eggNOG" id="COG2804">
    <property type="taxonomic scope" value="Bacteria"/>
</dbReference>
<dbReference type="AlphaFoldDB" id="A0A095T1R3"/>
<dbReference type="SUPFAM" id="SSF52540">
    <property type="entry name" value="P-loop containing nucleoside triphosphate hydrolases"/>
    <property type="match status" value="1"/>
</dbReference>
<evidence type="ECO:0000313" key="5">
    <source>
        <dbReference type="EMBL" id="KGD70534.1"/>
    </source>
</evidence>
<dbReference type="STRING" id="642227.HA49_19040"/>